<evidence type="ECO:0000256" key="1">
    <source>
        <dbReference type="SAM" id="SignalP"/>
    </source>
</evidence>
<evidence type="ECO:0000313" key="2">
    <source>
        <dbReference type="EMBL" id="GHE28960.1"/>
    </source>
</evidence>
<keyword evidence="3" id="KW-1185">Reference proteome</keyword>
<keyword evidence="1" id="KW-0732">Signal</keyword>
<feature type="signal peptide" evidence="1">
    <location>
        <begin position="1"/>
        <end position="27"/>
    </location>
</feature>
<feature type="chain" id="PRO_5036880482" evidence="1">
    <location>
        <begin position="28"/>
        <end position="238"/>
    </location>
</feature>
<sequence length="238" mass="25180">MRNRITVAAIATAASVALIGGTGQAFADSQAPAKPAAPSKLTVDAYKAWLKKAPGGLSTLAKFAKLPKAKQQAFVTYLQDANVIKAFKADHSGDVPKGGKKTIRYKKDVTFVSTVTSTAHKNKNGTTTLNLSVTATERIFDIPVTSVTTQLAYQVGKNHLVNGKGQTVSNKSRNHNAAFAFKASKGKIEPEANMLDGVTNWTATPKFKSAGTKSVNKVQVAIGLGDHGWSHGFVNGKR</sequence>
<reference evidence="2" key="2">
    <citation type="submission" date="2020-09" db="EMBL/GenBank/DDBJ databases">
        <authorList>
            <person name="Sun Q."/>
            <person name="Zhou Y."/>
        </authorList>
    </citation>
    <scope>NUCLEOTIDE SEQUENCE</scope>
    <source>
        <strain evidence="2">CGMCC 4.7403</strain>
    </source>
</reference>
<dbReference type="EMBL" id="BNAT01000015">
    <property type="protein sequence ID" value="GHE28960.1"/>
    <property type="molecule type" value="Genomic_DNA"/>
</dbReference>
<dbReference type="RefSeq" id="WP_189784222.1">
    <property type="nucleotide sequence ID" value="NZ_BNAT01000015.1"/>
</dbReference>
<gene>
    <name evidence="2" type="ORF">GCM10017771_44340</name>
</gene>
<dbReference type="Proteomes" id="UP000603227">
    <property type="component" value="Unassembled WGS sequence"/>
</dbReference>
<reference evidence="2" key="1">
    <citation type="journal article" date="2014" name="Int. J. Syst. Evol. Microbiol.">
        <title>Complete genome sequence of Corynebacterium casei LMG S-19264T (=DSM 44701T), isolated from a smear-ripened cheese.</title>
        <authorList>
            <consortium name="US DOE Joint Genome Institute (JGI-PGF)"/>
            <person name="Walter F."/>
            <person name="Albersmeier A."/>
            <person name="Kalinowski J."/>
            <person name="Ruckert C."/>
        </authorList>
    </citation>
    <scope>NUCLEOTIDE SEQUENCE</scope>
    <source>
        <strain evidence="2">CGMCC 4.7403</strain>
    </source>
</reference>
<organism evidence="2 3">
    <name type="scientific">Streptomyces capitiformicae</name>
    <dbReference type="NCBI Taxonomy" id="2014920"/>
    <lineage>
        <taxon>Bacteria</taxon>
        <taxon>Bacillati</taxon>
        <taxon>Actinomycetota</taxon>
        <taxon>Actinomycetes</taxon>
        <taxon>Kitasatosporales</taxon>
        <taxon>Streptomycetaceae</taxon>
        <taxon>Streptomyces</taxon>
    </lineage>
</organism>
<evidence type="ECO:0000313" key="3">
    <source>
        <dbReference type="Proteomes" id="UP000603227"/>
    </source>
</evidence>
<proteinExistence type="predicted"/>
<name>A0A918YXU3_9ACTN</name>
<dbReference type="AlphaFoldDB" id="A0A918YXU3"/>
<protein>
    <submittedName>
        <fullName evidence="2">Uncharacterized protein</fullName>
    </submittedName>
</protein>
<comment type="caution">
    <text evidence="2">The sequence shown here is derived from an EMBL/GenBank/DDBJ whole genome shotgun (WGS) entry which is preliminary data.</text>
</comment>
<accession>A0A918YXU3</accession>